<dbReference type="SUPFAM" id="SSF46785">
    <property type="entry name" value="Winged helix' DNA-binding domain"/>
    <property type="match status" value="1"/>
</dbReference>
<dbReference type="InterPro" id="IPR029434">
    <property type="entry name" value="Put_trans_reg"/>
</dbReference>
<gene>
    <name evidence="2" type="ORF">WH95_03615</name>
</gene>
<proteinExistence type="predicted"/>
<keyword evidence="3" id="KW-1185">Reference proteome</keyword>
<dbReference type="InterPro" id="IPR036390">
    <property type="entry name" value="WH_DNA-bd_sf"/>
</dbReference>
<accession>A0A0M2REE7</accession>
<dbReference type="RefSeq" id="WP_046502959.1">
    <property type="nucleotide sequence ID" value="NZ_LANI01000002.1"/>
</dbReference>
<dbReference type="Pfam" id="PF14557">
    <property type="entry name" value="AphA_like"/>
    <property type="match status" value="1"/>
</dbReference>
<dbReference type="InterPro" id="IPR036386">
    <property type="entry name" value="HscB_C_sf"/>
</dbReference>
<dbReference type="Gene3D" id="1.10.10.10">
    <property type="entry name" value="Winged helix-like DNA-binding domain superfamily/Winged helix DNA-binding domain"/>
    <property type="match status" value="1"/>
</dbReference>
<dbReference type="InterPro" id="IPR036388">
    <property type="entry name" value="WH-like_DNA-bd_sf"/>
</dbReference>
<dbReference type="OrthoDB" id="7348141at2"/>
<evidence type="ECO:0000256" key="1">
    <source>
        <dbReference type="ARBA" id="ARBA00023186"/>
    </source>
</evidence>
<sequence length="181" mass="20219">MYRDNTLVPAEATRLLALGLLMEKPMSYAMLAQTVRGFTSLVVGPSLDLIGTPLEVLKVEGLVSLDKASETETLSLTDAGQEEFSYLMGSNLRAPVTDMSKLIIAIKMRLLHLADQTTQTMQVNLLVDIYERQLNRLLELKQGYSTTEGQFDSWLDLDIKHTTEQLKTYENMAEDMAKSVA</sequence>
<evidence type="ECO:0000313" key="2">
    <source>
        <dbReference type="EMBL" id="KKJ78390.1"/>
    </source>
</evidence>
<organism evidence="2 3">
    <name type="scientific">Kiloniella litopenaei</name>
    <dbReference type="NCBI Taxonomy" id="1549748"/>
    <lineage>
        <taxon>Bacteria</taxon>
        <taxon>Pseudomonadati</taxon>
        <taxon>Pseudomonadota</taxon>
        <taxon>Alphaproteobacteria</taxon>
        <taxon>Rhodospirillales</taxon>
        <taxon>Kiloniellaceae</taxon>
        <taxon>Kiloniella</taxon>
    </lineage>
</organism>
<dbReference type="AlphaFoldDB" id="A0A0M2REE7"/>
<dbReference type="Proteomes" id="UP000034491">
    <property type="component" value="Unassembled WGS sequence"/>
</dbReference>
<reference evidence="2 3" key="1">
    <citation type="submission" date="2015-03" db="EMBL/GenBank/DDBJ databases">
        <title>Genome sequence of Kiloniella sp. P1-1, isolated from the gut microflora of Pacific white shrimp, Penaeus vannamei.</title>
        <authorList>
            <person name="Shao Z."/>
            <person name="Wang L."/>
            <person name="Li X."/>
        </authorList>
    </citation>
    <scope>NUCLEOTIDE SEQUENCE [LARGE SCALE GENOMIC DNA]</scope>
    <source>
        <strain evidence="2 3">P1-1</strain>
    </source>
</reference>
<dbReference type="Gene3D" id="1.20.1280.20">
    <property type="entry name" value="HscB, C-terminal domain"/>
    <property type="match status" value="1"/>
</dbReference>
<evidence type="ECO:0000313" key="3">
    <source>
        <dbReference type="Proteomes" id="UP000034491"/>
    </source>
</evidence>
<protein>
    <submittedName>
        <fullName evidence="2">Uncharacterized protein</fullName>
    </submittedName>
</protein>
<dbReference type="EMBL" id="LANI01000002">
    <property type="protein sequence ID" value="KKJ78390.1"/>
    <property type="molecule type" value="Genomic_DNA"/>
</dbReference>
<name>A0A0M2REE7_9PROT</name>
<comment type="caution">
    <text evidence="2">The sequence shown here is derived from an EMBL/GenBank/DDBJ whole genome shotgun (WGS) entry which is preliminary data.</text>
</comment>
<keyword evidence="1" id="KW-0143">Chaperone</keyword>
<dbReference type="GO" id="GO:0051259">
    <property type="term" value="P:protein complex oligomerization"/>
    <property type="evidence" value="ECO:0007669"/>
    <property type="project" value="InterPro"/>
</dbReference>